<name>A0ABD3AUH3_9GENT</name>
<protein>
    <submittedName>
        <fullName evidence="1">Uncharacterized protein</fullName>
    </submittedName>
</protein>
<accession>A0ABD3AUH3</accession>
<organism evidence="1 2">
    <name type="scientific">Cinchona calisaya</name>
    <dbReference type="NCBI Taxonomy" id="153742"/>
    <lineage>
        <taxon>Eukaryota</taxon>
        <taxon>Viridiplantae</taxon>
        <taxon>Streptophyta</taxon>
        <taxon>Embryophyta</taxon>
        <taxon>Tracheophyta</taxon>
        <taxon>Spermatophyta</taxon>
        <taxon>Magnoliopsida</taxon>
        <taxon>eudicotyledons</taxon>
        <taxon>Gunneridae</taxon>
        <taxon>Pentapetalae</taxon>
        <taxon>asterids</taxon>
        <taxon>lamiids</taxon>
        <taxon>Gentianales</taxon>
        <taxon>Rubiaceae</taxon>
        <taxon>Cinchonoideae</taxon>
        <taxon>Cinchoneae</taxon>
        <taxon>Cinchona</taxon>
    </lineage>
</organism>
<dbReference type="AlphaFoldDB" id="A0ABD3AUH3"/>
<evidence type="ECO:0000313" key="1">
    <source>
        <dbReference type="EMBL" id="KAL3534877.1"/>
    </source>
</evidence>
<dbReference type="Proteomes" id="UP001630127">
    <property type="component" value="Unassembled WGS sequence"/>
</dbReference>
<keyword evidence="2" id="KW-1185">Reference proteome</keyword>
<proteinExistence type="predicted"/>
<dbReference type="EMBL" id="JBJUIK010000002">
    <property type="protein sequence ID" value="KAL3534877.1"/>
    <property type="molecule type" value="Genomic_DNA"/>
</dbReference>
<evidence type="ECO:0000313" key="2">
    <source>
        <dbReference type="Proteomes" id="UP001630127"/>
    </source>
</evidence>
<gene>
    <name evidence="1" type="ORF">ACH5RR_003338</name>
</gene>
<reference evidence="1 2" key="1">
    <citation type="submission" date="2024-11" db="EMBL/GenBank/DDBJ databases">
        <title>A near-complete genome assembly of Cinchona calisaya.</title>
        <authorList>
            <person name="Lian D.C."/>
            <person name="Zhao X.W."/>
            <person name="Wei L."/>
        </authorList>
    </citation>
    <scope>NUCLEOTIDE SEQUENCE [LARGE SCALE GENOMIC DNA]</scope>
    <source>
        <tissue evidence="1">Nenye</tissue>
    </source>
</reference>
<comment type="caution">
    <text evidence="1">The sequence shown here is derived from an EMBL/GenBank/DDBJ whole genome shotgun (WGS) entry which is preliminary data.</text>
</comment>
<sequence>MDGVFVGATLEGAALNDINVPRVVDLVNANRNVTVNTKSDAAHIILHGPCTREGQTLMVLVEKGSLILNVLRIGQTVIHDYHSKFKVLRSKKPLRELILSTLFRI</sequence>